<evidence type="ECO:0000259" key="9">
    <source>
        <dbReference type="Pfam" id="PF02781"/>
    </source>
</evidence>
<dbReference type="HAMAP" id="MF_00966">
    <property type="entry name" value="G6PD"/>
    <property type="match status" value="1"/>
</dbReference>
<dbReference type="PROSITE" id="PS00069">
    <property type="entry name" value="G6P_DEHYDROGENASE"/>
    <property type="match status" value="1"/>
</dbReference>
<dbReference type="EC" id="1.1.1.49" evidence="7"/>
<evidence type="ECO:0000256" key="2">
    <source>
        <dbReference type="ARBA" id="ARBA00009975"/>
    </source>
</evidence>
<accession>A0A0R2BRI1</accession>
<keyword evidence="6 7" id="KW-0119">Carbohydrate metabolism</keyword>
<evidence type="ECO:0000313" key="10">
    <source>
        <dbReference type="EMBL" id="KRM78236.1"/>
    </source>
</evidence>
<dbReference type="GO" id="GO:0006006">
    <property type="term" value="P:glucose metabolic process"/>
    <property type="evidence" value="ECO:0007669"/>
    <property type="project" value="UniProtKB-KW"/>
</dbReference>
<dbReference type="Gene3D" id="3.30.360.10">
    <property type="entry name" value="Dihydrodipicolinate Reductase, domain 2"/>
    <property type="match status" value="1"/>
</dbReference>
<dbReference type="Pfam" id="PF02781">
    <property type="entry name" value="G6PD_C"/>
    <property type="match status" value="1"/>
</dbReference>
<keyword evidence="5 7" id="KW-0560">Oxidoreductase</keyword>
<keyword evidence="11" id="KW-1185">Reference proteome</keyword>
<keyword evidence="4 7" id="KW-0521">NADP</keyword>
<dbReference type="SUPFAM" id="SSF55347">
    <property type="entry name" value="Glyceraldehyde-3-phosphate dehydrogenase-like, C-terminal domain"/>
    <property type="match status" value="1"/>
</dbReference>
<gene>
    <name evidence="7" type="primary">zwf</name>
    <name evidence="10" type="ORF">FC84_GL001258</name>
</gene>
<dbReference type="STRING" id="1423738.FC84_GL001258"/>
<dbReference type="GO" id="GO:0009051">
    <property type="term" value="P:pentose-phosphate shunt, oxidative branch"/>
    <property type="evidence" value="ECO:0007669"/>
    <property type="project" value="TreeGrafter"/>
</dbReference>
<dbReference type="GO" id="GO:0004345">
    <property type="term" value="F:glucose-6-phosphate dehydrogenase activity"/>
    <property type="evidence" value="ECO:0007669"/>
    <property type="project" value="UniProtKB-UniRule"/>
</dbReference>
<evidence type="ECO:0000313" key="11">
    <source>
        <dbReference type="Proteomes" id="UP000051813"/>
    </source>
</evidence>
<feature type="binding site" evidence="7">
    <location>
        <begin position="84"/>
        <end position="85"/>
    </location>
    <ligand>
        <name>NADP(+)</name>
        <dbReference type="ChEBI" id="CHEBI:58349"/>
    </ligand>
</feature>
<name>A0A0R2BRI1_9LACO</name>
<dbReference type="InterPro" id="IPR036291">
    <property type="entry name" value="NAD(P)-bd_dom_sf"/>
</dbReference>
<feature type="binding site" evidence="7">
    <location>
        <position position="181"/>
    </location>
    <ligand>
        <name>substrate</name>
    </ligand>
</feature>
<comment type="catalytic activity">
    <reaction evidence="7">
        <text>D-glucose 6-phosphate + NADP(+) = 6-phospho-D-glucono-1,5-lactone + NADPH + H(+)</text>
        <dbReference type="Rhea" id="RHEA:15841"/>
        <dbReference type="ChEBI" id="CHEBI:15378"/>
        <dbReference type="ChEBI" id="CHEBI:57783"/>
        <dbReference type="ChEBI" id="CHEBI:57955"/>
        <dbReference type="ChEBI" id="CHEBI:58349"/>
        <dbReference type="ChEBI" id="CHEBI:61548"/>
        <dbReference type="EC" id="1.1.1.49"/>
    </reaction>
</comment>
<protein>
    <recommendedName>
        <fullName evidence="7">Glucose-6-phosphate 1-dehydrogenase</fullName>
        <shortName evidence="7">G6PD</shortName>
        <ecNumber evidence="7">1.1.1.49</ecNumber>
    </recommendedName>
</protein>
<feature type="binding site" evidence="7">
    <location>
        <position position="234"/>
    </location>
    <ligand>
        <name>substrate</name>
    </ligand>
</feature>
<dbReference type="InterPro" id="IPR001282">
    <property type="entry name" value="G6P_DH"/>
</dbReference>
<feature type="binding site" evidence="7">
    <location>
        <position position="177"/>
    </location>
    <ligand>
        <name>substrate</name>
    </ligand>
</feature>
<comment type="caution">
    <text evidence="7">Lacks conserved residue(s) required for the propagation of feature annotation.</text>
</comment>
<dbReference type="PIRSF" id="PIRSF000110">
    <property type="entry name" value="G6PD"/>
    <property type="match status" value="1"/>
</dbReference>
<evidence type="ECO:0000256" key="7">
    <source>
        <dbReference type="HAMAP-Rule" id="MF_00966"/>
    </source>
</evidence>
<dbReference type="GO" id="GO:0005829">
    <property type="term" value="C:cytosol"/>
    <property type="evidence" value="ECO:0007669"/>
    <property type="project" value="TreeGrafter"/>
</dbReference>
<evidence type="ECO:0000256" key="1">
    <source>
        <dbReference type="ARBA" id="ARBA00004937"/>
    </source>
</evidence>
<evidence type="ECO:0000256" key="5">
    <source>
        <dbReference type="ARBA" id="ARBA00023002"/>
    </source>
</evidence>
<dbReference type="InterPro" id="IPR019796">
    <property type="entry name" value="G6P_DH_AS"/>
</dbReference>
<reference evidence="10 11" key="1">
    <citation type="journal article" date="2015" name="Genome Announc.">
        <title>Expanding the biotechnology potential of lactobacilli through comparative genomics of 213 strains and associated genera.</title>
        <authorList>
            <person name="Sun Z."/>
            <person name="Harris H.M."/>
            <person name="McCann A."/>
            <person name="Guo C."/>
            <person name="Argimon S."/>
            <person name="Zhang W."/>
            <person name="Yang X."/>
            <person name="Jeffery I.B."/>
            <person name="Cooney J.C."/>
            <person name="Kagawa T.F."/>
            <person name="Liu W."/>
            <person name="Song Y."/>
            <person name="Salvetti E."/>
            <person name="Wrobel A."/>
            <person name="Rasinkangas P."/>
            <person name="Parkhill J."/>
            <person name="Rea M.C."/>
            <person name="O'Sullivan O."/>
            <person name="Ritari J."/>
            <person name="Douillard F.P."/>
            <person name="Paul Ross R."/>
            <person name="Yang R."/>
            <person name="Briner A.E."/>
            <person name="Felis G.E."/>
            <person name="de Vos W.M."/>
            <person name="Barrangou R."/>
            <person name="Klaenhammer T.R."/>
            <person name="Caufield P.W."/>
            <person name="Cui Y."/>
            <person name="Zhang H."/>
            <person name="O'Toole P.W."/>
        </authorList>
    </citation>
    <scope>NUCLEOTIDE SEQUENCE [LARGE SCALE GENOMIC DNA]</scope>
    <source>
        <strain evidence="10 11">DSM 20335</strain>
    </source>
</reference>
<dbReference type="Pfam" id="PF00479">
    <property type="entry name" value="G6PD_N"/>
    <property type="match status" value="1"/>
</dbReference>
<sequence length="484" mass="55139">MVTENKTLVVIFGGSGDLAHRKLYPALFQLYLKGSLNKHFAVIGTARRPWTHEFFREGVIENLSDGTLEQRQAFAEHFYYQSHDVQDSEHYVALKNVIDKLDDKYQIGGNRLFYMAMAPSLFGTIAEHLRSEHLLSHDGYNRLIIEKPFGHDYESALALNNAIVNTFDEDQVFRIDHYLGKEMVQNIPCIRFANPFLNAVWNRDYIDNIQITLAESLGVEERGGYYETSGALRDMVQNHIMQIVAMLAFPRPEKYDDRAINQAKSQVFASLPVYTPEQVQAKFVRGQYGEDASGKQAAYRNEDKIDANSTVETFVAGEIDLDMPQWQGVPFYVRTGKRLPAKKTRIDVVFKADQSELFTEQPASPVLTIEVEPDLGIELTLNGKEIGTSSLIKVDQLQYLLNEDQQKQVPDAYERLLLEAMLGKQGNFAQWEGMTGSWHFVDAIRKAWSQEKDIDFPNYQSGTMGPKAADELLSKTGRHWIYQG</sequence>
<dbReference type="RefSeq" id="WP_057757881.1">
    <property type="nucleotide sequence ID" value="NZ_AYYK01000025.1"/>
</dbReference>
<dbReference type="Gene3D" id="3.40.50.720">
    <property type="entry name" value="NAD(P)-binding Rossmann-like Domain"/>
    <property type="match status" value="1"/>
</dbReference>
<feature type="domain" description="Glucose-6-phosphate dehydrogenase C-terminal" evidence="9">
    <location>
        <begin position="190"/>
        <end position="480"/>
    </location>
</feature>
<dbReference type="PANTHER" id="PTHR23429:SF0">
    <property type="entry name" value="GLUCOSE-6-PHOSPHATE 1-DEHYDROGENASE"/>
    <property type="match status" value="1"/>
</dbReference>
<dbReference type="PANTHER" id="PTHR23429">
    <property type="entry name" value="GLUCOSE-6-PHOSPHATE 1-DEHYDROGENASE G6PD"/>
    <property type="match status" value="1"/>
</dbReference>
<dbReference type="SUPFAM" id="SSF51735">
    <property type="entry name" value="NAD(P)-binding Rossmann-fold domains"/>
    <property type="match status" value="1"/>
</dbReference>
<evidence type="ECO:0000256" key="3">
    <source>
        <dbReference type="ARBA" id="ARBA00022526"/>
    </source>
</evidence>
<dbReference type="PRINTS" id="PR00079">
    <property type="entry name" value="G6PDHDRGNASE"/>
</dbReference>
<dbReference type="PATRIC" id="fig|1423738.3.peg.1275"/>
<proteinExistence type="inferred from homology"/>
<dbReference type="InterPro" id="IPR022675">
    <property type="entry name" value="G6P_DH_C"/>
</dbReference>
<dbReference type="InterPro" id="IPR022674">
    <property type="entry name" value="G6P_DH_NAD-bd"/>
</dbReference>
<dbReference type="AlphaFoldDB" id="A0A0R2BRI1"/>
<feature type="binding site" evidence="7">
    <location>
        <position position="215"/>
    </location>
    <ligand>
        <name>substrate</name>
    </ligand>
</feature>
<feature type="binding site" evidence="7">
    <location>
        <position position="47"/>
    </location>
    <ligand>
        <name>NADP(+)</name>
        <dbReference type="ChEBI" id="CHEBI:58349"/>
    </ligand>
</feature>
<keyword evidence="3 7" id="KW-0313">Glucose metabolism</keyword>
<feature type="binding site" evidence="7">
    <location>
        <position position="337"/>
    </location>
    <ligand>
        <name>substrate</name>
    </ligand>
</feature>
<organism evidence="10 11">
    <name type="scientific">Lapidilactobacillus dextrinicus DSM 20335</name>
    <dbReference type="NCBI Taxonomy" id="1423738"/>
    <lineage>
        <taxon>Bacteria</taxon>
        <taxon>Bacillati</taxon>
        <taxon>Bacillota</taxon>
        <taxon>Bacilli</taxon>
        <taxon>Lactobacillales</taxon>
        <taxon>Lactobacillaceae</taxon>
        <taxon>Lapidilactobacillus</taxon>
    </lineage>
</organism>
<comment type="caution">
    <text evidence="10">The sequence shown here is derived from an EMBL/GenBank/DDBJ whole genome shotgun (WGS) entry which is preliminary data.</text>
</comment>
<dbReference type="EMBL" id="AYYK01000025">
    <property type="protein sequence ID" value="KRM78236.1"/>
    <property type="molecule type" value="Genomic_DNA"/>
</dbReference>
<dbReference type="GO" id="GO:0050661">
    <property type="term" value="F:NADP binding"/>
    <property type="evidence" value="ECO:0007669"/>
    <property type="project" value="UniProtKB-UniRule"/>
</dbReference>
<comment type="pathway">
    <text evidence="1 7">Carbohydrate degradation; pentose phosphate pathway; D-ribulose 5-phosphate from D-glucose 6-phosphate (oxidative stage): step 1/3.</text>
</comment>
<dbReference type="Proteomes" id="UP000051813">
    <property type="component" value="Unassembled WGS sequence"/>
</dbReference>
<evidence type="ECO:0000256" key="6">
    <source>
        <dbReference type="ARBA" id="ARBA00023277"/>
    </source>
</evidence>
<comment type="similarity">
    <text evidence="2 7">Belongs to the glucose-6-phosphate dehydrogenase family.</text>
</comment>
<feature type="domain" description="Glucose-6-phosphate dehydrogenase NAD-binding" evidence="8">
    <location>
        <begin position="10"/>
        <end position="186"/>
    </location>
</feature>
<comment type="function">
    <text evidence="7">Catalyzes the oxidation of glucose 6-phosphate to 6-phosphogluconolactone.</text>
</comment>
<dbReference type="OrthoDB" id="9802739at2"/>
<evidence type="ECO:0000256" key="4">
    <source>
        <dbReference type="ARBA" id="ARBA00022857"/>
    </source>
</evidence>
<feature type="binding site" evidence="7">
    <location>
        <position position="147"/>
    </location>
    <ligand>
        <name>NADP(+)</name>
        <dbReference type="ChEBI" id="CHEBI:58349"/>
    </ligand>
</feature>
<feature type="binding site" evidence="7">
    <location>
        <position position="342"/>
    </location>
    <ligand>
        <name>substrate</name>
    </ligand>
</feature>
<dbReference type="NCBIfam" id="TIGR00871">
    <property type="entry name" value="zwf"/>
    <property type="match status" value="1"/>
</dbReference>
<evidence type="ECO:0000259" key="8">
    <source>
        <dbReference type="Pfam" id="PF00479"/>
    </source>
</evidence>
<dbReference type="UniPathway" id="UPA00115">
    <property type="reaction ID" value="UER00408"/>
</dbReference>
<feature type="active site" description="Proton acceptor" evidence="7">
    <location>
        <position position="239"/>
    </location>
</feature>